<dbReference type="RefSeq" id="WP_290314598.1">
    <property type="nucleotide sequence ID" value="NZ_JAUFPN010000006.1"/>
</dbReference>
<dbReference type="InterPro" id="IPR035671">
    <property type="entry name" value="DsbD_gamma"/>
</dbReference>
<dbReference type="EMBL" id="JAUFPN010000006">
    <property type="protein sequence ID" value="MDN3562875.1"/>
    <property type="molecule type" value="Genomic_DNA"/>
</dbReference>
<name>A0ABT7ZZH8_9PROT</name>
<dbReference type="InterPro" id="IPR036249">
    <property type="entry name" value="Thioredoxin-like_sf"/>
</dbReference>
<evidence type="ECO:0000313" key="1">
    <source>
        <dbReference type="EMBL" id="MDN3562875.1"/>
    </source>
</evidence>
<dbReference type="SUPFAM" id="SSF52833">
    <property type="entry name" value="Thioredoxin-like"/>
    <property type="match status" value="1"/>
</dbReference>
<reference evidence="2" key="1">
    <citation type="journal article" date="2019" name="Int. J. Syst. Evol. Microbiol.">
        <title>The Global Catalogue of Microorganisms (GCM) 10K type strain sequencing project: providing services to taxonomists for standard genome sequencing and annotation.</title>
        <authorList>
            <consortium name="The Broad Institute Genomics Platform"/>
            <consortium name="The Broad Institute Genome Sequencing Center for Infectious Disease"/>
            <person name="Wu L."/>
            <person name="Ma J."/>
        </authorList>
    </citation>
    <scope>NUCLEOTIDE SEQUENCE [LARGE SCALE GENOMIC DNA]</scope>
    <source>
        <strain evidence="2">CECT 7131</strain>
    </source>
</reference>
<accession>A0ABT7ZZH8</accession>
<dbReference type="PANTHER" id="PTHR32234:SF3">
    <property type="entry name" value="SUPPRESSION OF COPPER SENSITIVITY PROTEIN"/>
    <property type="match status" value="1"/>
</dbReference>
<gene>
    <name evidence="1" type="ORF">QWZ14_00565</name>
</gene>
<feature type="non-terminal residue" evidence="1">
    <location>
        <position position="1"/>
    </location>
</feature>
<keyword evidence="2" id="KW-1185">Reference proteome</keyword>
<dbReference type="PANTHER" id="PTHR32234">
    <property type="entry name" value="THIOL:DISULFIDE INTERCHANGE PROTEIN DSBD"/>
    <property type="match status" value="1"/>
</dbReference>
<protein>
    <submittedName>
        <fullName evidence="1">Thioredoxin family protein</fullName>
    </submittedName>
</protein>
<sequence>FAALAAEAEAWFAAGVAALHAEARPVFVNLTAAWCITCKVNEQLVLRTDPVQAAFAGRNLAYLKGDWTQGDAGIGALLREHGREGVPLYLVYPAGGGAPAVLPQVLTEGIVLRAVAAAG</sequence>
<proteinExistence type="predicted"/>
<comment type="caution">
    <text evidence="1">The sequence shown here is derived from an EMBL/GenBank/DDBJ whole genome shotgun (WGS) entry which is preliminary data.</text>
</comment>
<organism evidence="1 2">
    <name type="scientific">Paeniroseomonas aquatica</name>
    <dbReference type="NCBI Taxonomy" id="373043"/>
    <lineage>
        <taxon>Bacteria</taxon>
        <taxon>Pseudomonadati</taxon>
        <taxon>Pseudomonadota</taxon>
        <taxon>Alphaproteobacteria</taxon>
        <taxon>Acetobacterales</taxon>
        <taxon>Acetobacteraceae</taxon>
        <taxon>Paeniroseomonas</taxon>
    </lineage>
</organism>
<dbReference type="Pfam" id="PF13899">
    <property type="entry name" value="Thioredoxin_7"/>
    <property type="match status" value="1"/>
</dbReference>
<dbReference type="Gene3D" id="3.40.30.10">
    <property type="entry name" value="Glutaredoxin"/>
    <property type="match status" value="1"/>
</dbReference>
<evidence type="ECO:0000313" key="2">
    <source>
        <dbReference type="Proteomes" id="UP001529369"/>
    </source>
</evidence>
<dbReference type="Proteomes" id="UP001529369">
    <property type="component" value="Unassembled WGS sequence"/>
</dbReference>
<dbReference type="CDD" id="cd02953">
    <property type="entry name" value="DsbDgamma"/>
    <property type="match status" value="1"/>
</dbReference>